<evidence type="ECO:0000313" key="11">
    <source>
        <dbReference type="Proteomes" id="UP000494329"/>
    </source>
</evidence>
<dbReference type="SUPFAM" id="SSF50022">
    <property type="entry name" value="ISP domain"/>
    <property type="match status" value="1"/>
</dbReference>
<evidence type="ECO:0000313" key="10">
    <source>
        <dbReference type="EMBL" id="CAB3754858.1"/>
    </source>
</evidence>
<dbReference type="InterPro" id="IPR017941">
    <property type="entry name" value="Rieske_2Fe-2S"/>
</dbReference>
<evidence type="ECO:0000256" key="3">
    <source>
        <dbReference type="ARBA" id="ARBA00022723"/>
    </source>
</evidence>
<accession>A0A6J5DL87</accession>
<dbReference type="SUPFAM" id="SSF55961">
    <property type="entry name" value="Bet v1-like"/>
    <property type="match status" value="1"/>
</dbReference>
<reference evidence="10 11" key="1">
    <citation type="submission" date="2020-04" db="EMBL/GenBank/DDBJ databases">
        <authorList>
            <person name="De Canck E."/>
        </authorList>
    </citation>
    <scope>NUCLEOTIDE SEQUENCE [LARGE SCALE GENOMIC DNA]</scope>
    <source>
        <strain evidence="10 11">LMG 29739</strain>
    </source>
</reference>
<dbReference type="AlphaFoldDB" id="A0A6J5DL87"/>
<keyword evidence="3" id="KW-0479">Metal-binding</keyword>
<dbReference type="Pfam" id="PF00848">
    <property type="entry name" value="Ring_hydroxyl_A"/>
    <property type="match status" value="1"/>
</dbReference>
<dbReference type="EC" id="1.14.13.172" evidence="10"/>
<dbReference type="Proteomes" id="UP000494329">
    <property type="component" value="Unassembled WGS sequence"/>
</dbReference>
<proteinExistence type="inferred from homology"/>
<dbReference type="PANTHER" id="PTHR43756:SF1">
    <property type="entry name" value="3-PHENYLPROPIONATE_CINNAMIC ACID DIOXYGENASE SUBUNIT ALPHA"/>
    <property type="match status" value="1"/>
</dbReference>
<dbReference type="GO" id="GO:0051213">
    <property type="term" value="F:dioxygenase activity"/>
    <property type="evidence" value="ECO:0007669"/>
    <property type="project" value="UniProtKB-KW"/>
</dbReference>
<evidence type="ECO:0000256" key="6">
    <source>
        <dbReference type="ARBA" id="ARBA00023004"/>
    </source>
</evidence>
<gene>
    <name evidence="10" type="primary">nagG</name>
    <name evidence="10" type="ORF">LMG29739_02048</name>
</gene>
<dbReference type="RefSeq" id="WP_175110784.1">
    <property type="nucleotide sequence ID" value="NZ_CADIKF010000012.1"/>
</dbReference>
<comment type="similarity">
    <text evidence="1">Belongs to the bacterial ring-hydroxylating dioxygenase alpha subunit family.</text>
</comment>
<keyword evidence="2" id="KW-0001">2Fe-2S</keyword>
<dbReference type="InterPro" id="IPR015879">
    <property type="entry name" value="Ring_hydroxy_dOase_asu_C_dom"/>
</dbReference>
<dbReference type="InterPro" id="IPR036922">
    <property type="entry name" value="Rieske_2Fe-2S_sf"/>
</dbReference>
<dbReference type="GO" id="GO:0034785">
    <property type="term" value="F:salicylate 5-hydroxylase (NADH) activity"/>
    <property type="evidence" value="ECO:0007669"/>
    <property type="project" value="UniProtKB-EC"/>
</dbReference>
<keyword evidence="8" id="KW-0520">NAD</keyword>
<dbReference type="InterPro" id="IPR001663">
    <property type="entry name" value="Rng_hydr_dOase-A"/>
</dbReference>
<evidence type="ECO:0000256" key="4">
    <source>
        <dbReference type="ARBA" id="ARBA00022964"/>
    </source>
</evidence>
<sequence>MEIELKQIDRSAPPCASAGPIENIWPDDGVSRIPFQIYDSPEIYQRERERIFLGPNWSYVALECEIPNAGDFKRSFVGDLPIVVVRDTDGSVNAFANSCAHRGVAFCQEDSGNAKSFTCPYHHWSYDLKGNVTGLPFKRGFKGKGGMPKDFDVSEHRARPLVVTVRNGAIFASFDSSVESFEDYMGPNMLQYFDRVFDGRPLELLGYMRQRIDGNWKFMFENLKDPYHASLLHVFFVTFGLFRMDAKSAIEMDETGRHCAMVNRRAGELEAEAAKEMKQTLRDDMKLKDTRVLDLIREFPGDVTAVMSTVWPNLILQQQSNTLAMRHIVPHGPGQHDLHWTFFGYADDTPEMRAHRIRQANLMGPAGFVSVDDSEVMVMSQEGTSPYHDRVGIAEMAGKTVEDHDHTITEVAVRGLYKHYRKVMEL</sequence>
<dbReference type="GO" id="GO:0005506">
    <property type="term" value="F:iron ion binding"/>
    <property type="evidence" value="ECO:0007669"/>
    <property type="project" value="InterPro"/>
</dbReference>
<dbReference type="Gene3D" id="2.102.10.10">
    <property type="entry name" value="Rieske [2Fe-2S] iron-sulphur domain"/>
    <property type="match status" value="1"/>
</dbReference>
<keyword evidence="4" id="KW-0223">Dioxygenase</keyword>
<keyword evidence="11" id="KW-1185">Reference proteome</keyword>
<evidence type="ECO:0000256" key="8">
    <source>
        <dbReference type="ARBA" id="ARBA00023027"/>
    </source>
</evidence>
<organism evidence="10 11">
    <name type="scientific">Paraburkholderia solisilvae</name>
    <dbReference type="NCBI Taxonomy" id="624376"/>
    <lineage>
        <taxon>Bacteria</taxon>
        <taxon>Pseudomonadati</taxon>
        <taxon>Pseudomonadota</taxon>
        <taxon>Betaproteobacteria</taxon>
        <taxon>Burkholderiales</taxon>
        <taxon>Burkholderiaceae</taxon>
        <taxon>Paraburkholderia</taxon>
    </lineage>
</organism>
<dbReference type="CDD" id="cd08880">
    <property type="entry name" value="RHO_alpha_C_ahdA1c-like"/>
    <property type="match status" value="1"/>
</dbReference>
<evidence type="ECO:0000256" key="2">
    <source>
        <dbReference type="ARBA" id="ARBA00022714"/>
    </source>
</evidence>
<feature type="domain" description="Rieske" evidence="9">
    <location>
        <begin position="58"/>
        <end position="172"/>
    </location>
</feature>
<dbReference type="Pfam" id="PF00355">
    <property type="entry name" value="Rieske"/>
    <property type="match status" value="1"/>
</dbReference>
<evidence type="ECO:0000259" key="9">
    <source>
        <dbReference type="PROSITE" id="PS51296"/>
    </source>
</evidence>
<keyword evidence="7" id="KW-0411">Iron-sulfur</keyword>
<evidence type="ECO:0000256" key="1">
    <source>
        <dbReference type="ARBA" id="ARBA00008751"/>
    </source>
</evidence>
<evidence type="ECO:0000256" key="5">
    <source>
        <dbReference type="ARBA" id="ARBA00023002"/>
    </source>
</evidence>
<dbReference type="PROSITE" id="PS00570">
    <property type="entry name" value="RING_HYDROXYL_ALPHA"/>
    <property type="match status" value="1"/>
</dbReference>
<dbReference type="PRINTS" id="PR00090">
    <property type="entry name" value="RNGDIOXGNASE"/>
</dbReference>
<evidence type="ECO:0000256" key="7">
    <source>
        <dbReference type="ARBA" id="ARBA00023014"/>
    </source>
</evidence>
<protein>
    <submittedName>
        <fullName evidence="10">Salicylate 5-hydroxylase, large oxygenase component</fullName>
        <ecNumber evidence="10">1.14.13.172</ecNumber>
    </submittedName>
</protein>
<keyword evidence="6" id="KW-0408">Iron</keyword>
<dbReference type="Gene3D" id="3.90.380.10">
    <property type="entry name" value="Naphthalene 1,2-dioxygenase Alpha Subunit, Chain A, domain 1"/>
    <property type="match status" value="1"/>
</dbReference>
<dbReference type="InterPro" id="IPR043264">
    <property type="entry name" value="AhdA1c-like_alpha_C"/>
</dbReference>
<name>A0A6J5DL87_9BURK</name>
<dbReference type="PANTHER" id="PTHR43756">
    <property type="entry name" value="CHOLINE MONOOXYGENASE, CHLOROPLASTIC"/>
    <property type="match status" value="1"/>
</dbReference>
<dbReference type="InterPro" id="IPR015881">
    <property type="entry name" value="ARHD_Rieske_2Fe_2S"/>
</dbReference>
<keyword evidence="5 10" id="KW-0560">Oxidoreductase</keyword>
<dbReference type="GO" id="GO:0051537">
    <property type="term" value="F:2 iron, 2 sulfur cluster binding"/>
    <property type="evidence" value="ECO:0007669"/>
    <property type="project" value="UniProtKB-KW"/>
</dbReference>
<dbReference type="PROSITE" id="PS51296">
    <property type="entry name" value="RIESKE"/>
    <property type="match status" value="1"/>
</dbReference>
<dbReference type="EMBL" id="CADIKF010000012">
    <property type="protein sequence ID" value="CAB3754858.1"/>
    <property type="molecule type" value="Genomic_DNA"/>
</dbReference>